<protein>
    <submittedName>
        <fullName evidence="2">Phosphatidate phosphatase APP1</fullName>
    </submittedName>
</protein>
<dbReference type="PANTHER" id="PTHR28208">
    <property type="entry name" value="PHOSPHATIDATE PHOSPHATASE APP1"/>
    <property type="match status" value="1"/>
</dbReference>
<gene>
    <name evidence="2" type="ORF">SAMN04488129_11921</name>
</gene>
<keyword evidence="3" id="KW-1185">Reference proteome</keyword>
<name>A0A1H7U0V7_9GAMM</name>
<dbReference type="Proteomes" id="UP000198807">
    <property type="component" value="Unassembled WGS sequence"/>
</dbReference>
<feature type="domain" description="Phosphatidate phosphatase APP1 catalytic" evidence="1">
    <location>
        <begin position="157"/>
        <end position="312"/>
    </location>
</feature>
<evidence type="ECO:0000259" key="1">
    <source>
        <dbReference type="Pfam" id="PF09949"/>
    </source>
</evidence>
<dbReference type="InterPro" id="IPR052935">
    <property type="entry name" value="Mg2+_PAP"/>
</dbReference>
<dbReference type="GO" id="GO:0008195">
    <property type="term" value="F:phosphatidate phosphatase activity"/>
    <property type="evidence" value="ECO:0007669"/>
    <property type="project" value="InterPro"/>
</dbReference>
<dbReference type="EMBL" id="FOBC01000019">
    <property type="protein sequence ID" value="SEL90573.1"/>
    <property type="molecule type" value="Genomic_DNA"/>
</dbReference>
<organism evidence="2 3">
    <name type="scientific">Halomonas daqiaonensis</name>
    <dbReference type="NCBI Taxonomy" id="650850"/>
    <lineage>
        <taxon>Bacteria</taxon>
        <taxon>Pseudomonadati</taxon>
        <taxon>Pseudomonadota</taxon>
        <taxon>Gammaproteobacteria</taxon>
        <taxon>Oceanospirillales</taxon>
        <taxon>Halomonadaceae</taxon>
        <taxon>Halomonas</taxon>
    </lineage>
</organism>
<dbReference type="InterPro" id="IPR019236">
    <property type="entry name" value="APP1_cat"/>
</dbReference>
<proteinExistence type="predicted"/>
<dbReference type="Pfam" id="PF09949">
    <property type="entry name" value="APP1_cat"/>
    <property type="match status" value="1"/>
</dbReference>
<dbReference type="RefSeq" id="WP_244516222.1">
    <property type="nucleotide sequence ID" value="NZ_FOBC01000019.1"/>
</dbReference>
<dbReference type="PANTHER" id="PTHR28208:SF3">
    <property type="entry name" value="PHOSPHATIDATE PHOSPHATASE APP1"/>
    <property type="match status" value="1"/>
</dbReference>
<sequence length="376" mass="42875">MRRLKVAIRHATSFIRRLVHILAKPMKRDYGHGGIVVNPYRGYGSRDRVFLMGRVFRQVGLSRAIPRRGMLRDLADVVRRIARRGQAEATVEVRLGEDSTTVTTDRDGYFHANLPLTTELPEAGGWHHAELHVRAKGEMPVRTTTEVFIPVSETDLLVISDIDDTVMYTGVAHKLGMLYRLFIEKPHQRMAFPGVSSLYQALHRGADDQGARPILYVSRGPWAIYEMLEAFFQLNRIPVGPILFLREWGLSLRHPWPRRAEDHKQAVITRMLALFDDIPCILIGDSGQHDPEVYTRIVEEHPGRISAIYIRRVDDKPDRERAIQALRDQIRHTRCELILAADSLLMAEHAYAQGNISIHGLNAIRRDVKESDGETP</sequence>
<evidence type="ECO:0000313" key="3">
    <source>
        <dbReference type="Proteomes" id="UP000198807"/>
    </source>
</evidence>
<accession>A0A1H7U0V7</accession>
<dbReference type="STRING" id="650850.SAMN04488129_11921"/>
<reference evidence="3" key="1">
    <citation type="submission" date="2016-10" db="EMBL/GenBank/DDBJ databases">
        <authorList>
            <person name="Varghese N."/>
            <person name="Submissions S."/>
        </authorList>
    </citation>
    <scope>NUCLEOTIDE SEQUENCE [LARGE SCALE GENOMIC DNA]</scope>
    <source>
        <strain evidence="3">CGMCC 1.9150</strain>
    </source>
</reference>
<dbReference type="AlphaFoldDB" id="A0A1H7U0V7"/>
<evidence type="ECO:0000313" key="2">
    <source>
        <dbReference type="EMBL" id="SEL90573.1"/>
    </source>
</evidence>